<dbReference type="PANTHER" id="PTHR32448">
    <property type="entry name" value="OS08G0158400 PROTEIN"/>
    <property type="match status" value="1"/>
</dbReference>
<keyword evidence="2" id="KW-1185">Reference proteome</keyword>
<dbReference type="AlphaFoldDB" id="A0A8S0VNV3"/>
<evidence type="ECO:0000313" key="2">
    <source>
        <dbReference type="Proteomes" id="UP000594638"/>
    </source>
</evidence>
<reference evidence="1 2" key="1">
    <citation type="submission" date="2019-12" db="EMBL/GenBank/DDBJ databases">
        <authorList>
            <person name="Alioto T."/>
            <person name="Alioto T."/>
            <person name="Gomez Garrido J."/>
        </authorList>
    </citation>
    <scope>NUCLEOTIDE SEQUENCE [LARGE SCALE GENOMIC DNA]</scope>
</reference>
<dbReference type="EMBL" id="CACTIH010010831">
    <property type="protein sequence ID" value="CAA3033796.1"/>
    <property type="molecule type" value="Genomic_DNA"/>
</dbReference>
<dbReference type="OrthoDB" id="407275at2759"/>
<comment type="caution">
    <text evidence="1">The sequence shown here is derived from an EMBL/GenBank/DDBJ whole genome shotgun (WGS) entry which is preliminary data.</text>
</comment>
<dbReference type="Gene3D" id="3.40.462.20">
    <property type="match status" value="1"/>
</dbReference>
<accession>A0A8S0VNV3</accession>
<proteinExistence type="predicted"/>
<organism evidence="1 2">
    <name type="scientific">Olea europaea subsp. europaea</name>
    <dbReference type="NCBI Taxonomy" id="158383"/>
    <lineage>
        <taxon>Eukaryota</taxon>
        <taxon>Viridiplantae</taxon>
        <taxon>Streptophyta</taxon>
        <taxon>Embryophyta</taxon>
        <taxon>Tracheophyta</taxon>
        <taxon>Spermatophyta</taxon>
        <taxon>Magnoliopsida</taxon>
        <taxon>eudicotyledons</taxon>
        <taxon>Gunneridae</taxon>
        <taxon>Pentapetalae</taxon>
        <taxon>asterids</taxon>
        <taxon>lamiids</taxon>
        <taxon>Lamiales</taxon>
        <taxon>Oleaceae</taxon>
        <taxon>Oleeae</taxon>
        <taxon>Olea</taxon>
    </lineage>
</organism>
<gene>
    <name evidence="1" type="ORF">OLEA9_A095830</name>
</gene>
<sequence>MANNTPKELFIRVIIQTAVWKDMKEDRHWKFHWTELYKTGYFWATSDFVKNPIPESVWENVREMFLHGKARDMILDPFGRKMGEISEYELPFLQRKGNLYNIQYLDTLQDDEP</sequence>
<evidence type="ECO:0000313" key="1">
    <source>
        <dbReference type="EMBL" id="CAA3033796.1"/>
    </source>
</evidence>
<protein>
    <submittedName>
        <fullName evidence="1">Tetrahydrocannabinolic acid synthase-like</fullName>
    </submittedName>
</protein>
<dbReference type="Proteomes" id="UP000594638">
    <property type="component" value="Unassembled WGS sequence"/>
</dbReference>
<dbReference type="Gramene" id="OE9A095830T1">
    <property type="protein sequence ID" value="OE9A095830C1"/>
    <property type="gene ID" value="OE9A095830"/>
</dbReference>
<name>A0A8S0VNV3_OLEEU</name>